<dbReference type="GO" id="GO:0016746">
    <property type="term" value="F:acyltransferase activity"/>
    <property type="evidence" value="ECO:0007669"/>
    <property type="project" value="InterPro"/>
</dbReference>
<keyword evidence="2" id="KW-1185">Reference proteome</keyword>
<evidence type="ECO:0000313" key="2">
    <source>
        <dbReference type="Proteomes" id="UP000028123"/>
    </source>
</evidence>
<dbReference type="AlphaFoldDB" id="A0A081P3W1"/>
<gene>
    <name evidence="1" type="ORF">ET33_01185</name>
</gene>
<sequence>MTWYLSHITPYPFYEEQPDRLLSGGVPQMTRFPPEEPLLALYEQYGMNQQEHTFLEQVPWELKARPVPVSHAESAAHMGTEALRALLENAPEAREKCRYLVYGHETTEPNFYLTPCLYVKKTLKLKRLLPFALSRCGSCTLPGALELVKTLHPSAPGQAAAESLFVTADRLCPPHPRYWFDADPKGDAAAACLLSTAGGDWAVVDSVADGWPLAPDDPYRWSEADYRRHERRLLAGCRQAVSVLLRRNAADAERIVLAVSQTLSSTFRRYVERLLPYPVYRRTYAAGCNLLGSDCLLSLKEAEDGHSFQPGDCVLLLQAGPLSHLGLLLLRKTNKYGEMNGGYAE</sequence>
<name>A0A081P3W1_9BACL</name>
<dbReference type="Proteomes" id="UP000028123">
    <property type="component" value="Unassembled WGS sequence"/>
</dbReference>
<dbReference type="EMBL" id="JNVM01000010">
    <property type="protein sequence ID" value="KEQ25384.1"/>
    <property type="molecule type" value="Genomic_DNA"/>
</dbReference>
<dbReference type="eggNOG" id="ENOG5030MPI">
    <property type="taxonomic scope" value="Bacteria"/>
</dbReference>
<dbReference type="InterPro" id="IPR016039">
    <property type="entry name" value="Thiolase-like"/>
</dbReference>
<dbReference type="Gene3D" id="3.40.47.10">
    <property type="match status" value="1"/>
</dbReference>
<evidence type="ECO:0000313" key="1">
    <source>
        <dbReference type="EMBL" id="KEQ25384.1"/>
    </source>
</evidence>
<proteinExistence type="predicted"/>
<protein>
    <submittedName>
        <fullName evidence="1">Uncharacterized protein</fullName>
    </submittedName>
</protein>
<dbReference type="OrthoDB" id="2653380at2"/>
<accession>A0A081P3W1</accession>
<dbReference type="SUPFAM" id="SSF53901">
    <property type="entry name" value="Thiolase-like"/>
    <property type="match status" value="1"/>
</dbReference>
<comment type="caution">
    <text evidence="1">The sequence shown here is derived from an EMBL/GenBank/DDBJ whole genome shotgun (WGS) entry which is preliminary data.</text>
</comment>
<reference evidence="1 2" key="1">
    <citation type="submission" date="2014-06" db="EMBL/GenBank/DDBJ databases">
        <title>Draft genome sequence of Paenibacillus sp. MSt1.</title>
        <authorList>
            <person name="Aw Y.K."/>
            <person name="Ong K.S."/>
            <person name="Gan H.M."/>
            <person name="Lee S.M."/>
        </authorList>
    </citation>
    <scope>NUCLEOTIDE SEQUENCE [LARGE SCALE GENOMIC DNA]</scope>
    <source>
        <strain evidence="1 2">MSt1</strain>
    </source>
</reference>
<dbReference type="RefSeq" id="WP_036681370.1">
    <property type="nucleotide sequence ID" value="NZ_JNVM01000010.1"/>
</dbReference>
<organism evidence="1 2">
    <name type="scientific">Paenibacillus tyrfis</name>
    <dbReference type="NCBI Taxonomy" id="1501230"/>
    <lineage>
        <taxon>Bacteria</taxon>
        <taxon>Bacillati</taxon>
        <taxon>Bacillota</taxon>
        <taxon>Bacilli</taxon>
        <taxon>Bacillales</taxon>
        <taxon>Paenibacillaceae</taxon>
        <taxon>Paenibacillus</taxon>
    </lineage>
</organism>